<name>A0ABX8R2A2_9ACTN</name>
<dbReference type="InterPro" id="IPR044527">
    <property type="entry name" value="NrtA/CpmA_ABC-bd_dom"/>
</dbReference>
<evidence type="ECO:0000313" key="10">
    <source>
        <dbReference type="EMBL" id="QXJ24384.1"/>
    </source>
</evidence>
<organism evidence="10 11">
    <name type="scientific">Actinomadura graeca</name>
    <dbReference type="NCBI Taxonomy" id="2750812"/>
    <lineage>
        <taxon>Bacteria</taxon>
        <taxon>Bacillati</taxon>
        <taxon>Actinomycetota</taxon>
        <taxon>Actinomycetes</taxon>
        <taxon>Streptosporangiales</taxon>
        <taxon>Thermomonosporaceae</taxon>
        <taxon>Actinomadura</taxon>
    </lineage>
</organism>
<gene>
    <name evidence="10" type="ORF">AGRA3207_005699</name>
</gene>
<sequence>MTLHRRLGGRIAAVALAVLTGAGTLSACGDDDGGSGGSGAATQLKLGYFPNITHATALVGVEKGIFTKHLGTAPKTATFNAGPAAVEALFSGAIDATFVGPNPAINAWAKSHGKAVHIISGAASGGVSLVVKPGIKGVQDLKGKKIATPQLGNTQDVAIRYWLKKNGLTANKDGSGDVKVVPQENSQTLQTFAQGTIDGAWVPEPFASRLILESKGKKLVDEKTLWPGGKFVITNLLVSQKFEKAHPDLVKKLLQGVVESSDFINQNPAEAKTVVNSALGKLSGKPLKPEVLDSAFKEIQFTTDPVAGSLFAGAQHAEEIGLLEKTDLNGIYNLTPLNEVLKASGKAQVSDK</sequence>
<evidence type="ECO:0000256" key="5">
    <source>
        <dbReference type="ARBA" id="ARBA00022475"/>
    </source>
</evidence>
<protein>
    <submittedName>
        <fullName evidence="10">ABC transporter substrate-binding protein</fullName>
    </submittedName>
</protein>
<dbReference type="CDD" id="cd13553">
    <property type="entry name" value="PBP2_NrtA_CpmA_like"/>
    <property type="match status" value="1"/>
</dbReference>
<dbReference type="PANTHER" id="PTHR30024:SF47">
    <property type="entry name" value="TAURINE-BINDING PERIPLASMIC PROTEIN"/>
    <property type="match status" value="1"/>
</dbReference>
<dbReference type="NCBIfam" id="TIGR01728">
    <property type="entry name" value="SsuA_fam"/>
    <property type="match status" value="1"/>
</dbReference>
<accession>A0ABX8R2A2</accession>
<dbReference type="PANTHER" id="PTHR30024">
    <property type="entry name" value="ALIPHATIC SULFONATES-BINDING PROTEIN-RELATED"/>
    <property type="match status" value="1"/>
</dbReference>
<dbReference type="PROSITE" id="PS51257">
    <property type="entry name" value="PROKAR_LIPOPROTEIN"/>
    <property type="match status" value="1"/>
</dbReference>
<keyword evidence="11" id="KW-1185">Reference proteome</keyword>
<feature type="signal peptide" evidence="9">
    <location>
        <begin position="1"/>
        <end position="27"/>
    </location>
</feature>
<keyword evidence="8" id="KW-0472">Membrane</keyword>
<dbReference type="Pfam" id="PF13379">
    <property type="entry name" value="NMT1_2"/>
    <property type="match status" value="1"/>
</dbReference>
<evidence type="ECO:0000256" key="7">
    <source>
        <dbReference type="ARBA" id="ARBA00022729"/>
    </source>
</evidence>
<dbReference type="InterPro" id="IPR010067">
    <property type="entry name" value="ABC_SsuA_sub-bd"/>
</dbReference>
<evidence type="ECO:0000256" key="3">
    <source>
        <dbReference type="ARBA" id="ARBA00010742"/>
    </source>
</evidence>
<keyword evidence="4" id="KW-0813">Transport</keyword>
<comment type="subcellular location">
    <subcellularLocation>
        <location evidence="2">Cell inner membrane</location>
    </subcellularLocation>
    <subcellularLocation>
        <location evidence="1">Periplasm</location>
    </subcellularLocation>
</comment>
<evidence type="ECO:0000256" key="6">
    <source>
        <dbReference type="ARBA" id="ARBA00022519"/>
    </source>
</evidence>
<dbReference type="EMBL" id="CP059572">
    <property type="protein sequence ID" value="QXJ24384.1"/>
    <property type="molecule type" value="Genomic_DNA"/>
</dbReference>
<keyword evidence="6" id="KW-0997">Cell inner membrane</keyword>
<keyword evidence="5" id="KW-1003">Cell membrane</keyword>
<evidence type="ECO:0000256" key="2">
    <source>
        <dbReference type="ARBA" id="ARBA00004533"/>
    </source>
</evidence>
<dbReference type="SUPFAM" id="SSF53850">
    <property type="entry name" value="Periplasmic binding protein-like II"/>
    <property type="match status" value="1"/>
</dbReference>
<dbReference type="Gene3D" id="3.40.190.10">
    <property type="entry name" value="Periplasmic binding protein-like II"/>
    <property type="match status" value="2"/>
</dbReference>
<dbReference type="RefSeq" id="WP_420830797.1">
    <property type="nucleotide sequence ID" value="NZ_CP059572.1"/>
</dbReference>
<evidence type="ECO:0000256" key="8">
    <source>
        <dbReference type="ARBA" id="ARBA00023136"/>
    </source>
</evidence>
<evidence type="ECO:0000256" key="4">
    <source>
        <dbReference type="ARBA" id="ARBA00022448"/>
    </source>
</evidence>
<evidence type="ECO:0000256" key="9">
    <source>
        <dbReference type="SAM" id="SignalP"/>
    </source>
</evidence>
<reference evidence="10" key="1">
    <citation type="submission" date="2020-07" db="EMBL/GenBank/DDBJ databases">
        <authorList>
            <person name="Tarantini F.S."/>
            <person name="Hong K.W."/>
            <person name="Chan K.G."/>
        </authorList>
    </citation>
    <scope>NUCLEOTIDE SEQUENCE</scope>
    <source>
        <strain evidence="10">32-07</strain>
    </source>
</reference>
<keyword evidence="7 9" id="KW-0732">Signal</keyword>
<feature type="chain" id="PRO_5046130821" evidence="9">
    <location>
        <begin position="28"/>
        <end position="352"/>
    </location>
</feature>
<proteinExistence type="inferred from homology"/>
<evidence type="ECO:0000313" key="11">
    <source>
        <dbReference type="Proteomes" id="UP001049518"/>
    </source>
</evidence>
<evidence type="ECO:0000256" key="1">
    <source>
        <dbReference type="ARBA" id="ARBA00004418"/>
    </source>
</evidence>
<comment type="similarity">
    <text evidence="3">Belongs to the bacterial solute-binding protein SsuA/TauA family.</text>
</comment>
<dbReference type="Proteomes" id="UP001049518">
    <property type="component" value="Chromosome"/>
</dbReference>